<comment type="caution">
    <text evidence="3">The sequence shown here is derived from an EMBL/GenBank/DDBJ whole genome shotgun (WGS) entry which is preliminary data.</text>
</comment>
<gene>
    <name evidence="3" type="ORF">H0921_12365</name>
</gene>
<organism evidence="3 4">
    <name type="scientific">Thermogemmata fonticola</name>
    <dbReference type="NCBI Taxonomy" id="2755323"/>
    <lineage>
        <taxon>Bacteria</taxon>
        <taxon>Pseudomonadati</taxon>
        <taxon>Planctomycetota</taxon>
        <taxon>Planctomycetia</taxon>
        <taxon>Gemmatales</taxon>
        <taxon>Gemmataceae</taxon>
        <taxon>Thermogemmata</taxon>
    </lineage>
</organism>
<dbReference type="PANTHER" id="PTHR43674:SF16">
    <property type="entry name" value="CARBON-NITROGEN FAMILY, PUTATIVE (AFU_ORTHOLOGUE AFUA_5G02350)-RELATED"/>
    <property type="match status" value="1"/>
</dbReference>
<keyword evidence="4" id="KW-1185">Reference proteome</keyword>
<dbReference type="InterPro" id="IPR036526">
    <property type="entry name" value="C-N_Hydrolase_sf"/>
</dbReference>
<dbReference type="InterPro" id="IPR050345">
    <property type="entry name" value="Aliph_Amidase/BUP"/>
</dbReference>
<reference evidence="3 4" key="1">
    <citation type="submission" date="2020-07" db="EMBL/GenBank/DDBJ databases">
        <title>Thermogemmata thermophila gen. nov., sp. nov., a novel moderate thermophilic planctomycete from a Kamchatka hot spring.</title>
        <authorList>
            <person name="Elcheninov A.G."/>
            <person name="Podosokorskaya O.A."/>
            <person name="Kovaleva O.L."/>
            <person name="Novikov A."/>
            <person name="Bonch-Osmolovskaya E.A."/>
            <person name="Toshchakov S.V."/>
            <person name="Kublanov I.V."/>
        </authorList>
    </citation>
    <scope>NUCLEOTIDE SEQUENCE [LARGE SCALE GENOMIC DNA]</scope>
    <source>
        <strain evidence="3 4">2918</strain>
    </source>
</reference>
<feature type="domain" description="CN hydrolase" evidence="2">
    <location>
        <begin position="8"/>
        <end position="269"/>
    </location>
</feature>
<protein>
    <submittedName>
        <fullName evidence="3">Nitrilase</fullName>
    </submittedName>
</protein>
<dbReference type="PANTHER" id="PTHR43674">
    <property type="entry name" value="NITRILASE C965.09-RELATED"/>
    <property type="match status" value="1"/>
</dbReference>
<dbReference type="InterPro" id="IPR003010">
    <property type="entry name" value="C-N_Hydrolase"/>
</dbReference>
<dbReference type="PROSITE" id="PS50263">
    <property type="entry name" value="CN_HYDROLASE"/>
    <property type="match status" value="1"/>
</dbReference>
<dbReference type="GO" id="GO:0016811">
    <property type="term" value="F:hydrolase activity, acting on carbon-nitrogen (but not peptide) bonds, in linear amides"/>
    <property type="evidence" value="ECO:0007669"/>
    <property type="project" value="TreeGrafter"/>
</dbReference>
<evidence type="ECO:0000256" key="1">
    <source>
        <dbReference type="ARBA" id="ARBA00022801"/>
    </source>
</evidence>
<dbReference type="AlphaFoldDB" id="A0A7V9AC64"/>
<dbReference type="Proteomes" id="UP000542342">
    <property type="component" value="Unassembled WGS sequence"/>
</dbReference>
<dbReference type="Gene3D" id="3.60.110.10">
    <property type="entry name" value="Carbon-nitrogen hydrolase"/>
    <property type="match status" value="1"/>
</dbReference>
<evidence type="ECO:0000313" key="3">
    <source>
        <dbReference type="EMBL" id="MBA2226956.1"/>
    </source>
</evidence>
<dbReference type="EMBL" id="JACEFB010000009">
    <property type="protein sequence ID" value="MBA2226956.1"/>
    <property type="molecule type" value="Genomic_DNA"/>
</dbReference>
<dbReference type="RefSeq" id="WP_194538534.1">
    <property type="nucleotide sequence ID" value="NZ_JACEFB010000009.1"/>
</dbReference>
<evidence type="ECO:0000259" key="2">
    <source>
        <dbReference type="PROSITE" id="PS50263"/>
    </source>
</evidence>
<keyword evidence="1" id="KW-0378">Hydrolase</keyword>
<accession>A0A7V9AC64</accession>
<dbReference type="Pfam" id="PF00795">
    <property type="entry name" value="CN_hydrolase"/>
    <property type="match status" value="1"/>
</dbReference>
<name>A0A7V9AC64_9BACT</name>
<evidence type="ECO:0000313" key="4">
    <source>
        <dbReference type="Proteomes" id="UP000542342"/>
    </source>
</evidence>
<sequence length="337" mass="37513">MRYWAAAIQTDLPNPADRQALPERVSLLLERIDQAVLGYAPFGDVRLVVFPEFAHAAPIYPTVEELRDRLAVPLPNEQTDRYLRKARQHGVYIQTGTFLETDPRYPDCVFNTTCLIGPEGLLAKYRKVHPWLPWEVHASPHDLPGYTEPLFPVTATEIGVLGCAICYDWLFPEAIRELAVQGAEVLLRVSAYMDPWGATPPMDWWTLVNRCRALENMAYVVAANQGASLSHYPPFSWPGGSMIVDYDGRILAQADPGPGDKIVVAPLDLGALRAERERRRGHHFLAHRRVEAYTAQRQAAFPAGRLADGPLTLASNDAATQSAKVRLVARPSAETRS</sequence>
<dbReference type="SUPFAM" id="SSF56317">
    <property type="entry name" value="Carbon-nitrogen hydrolase"/>
    <property type="match status" value="1"/>
</dbReference>
<proteinExistence type="predicted"/>